<dbReference type="EMBL" id="CP019606">
    <property type="protein sequence ID" value="AQP48474.1"/>
    <property type="molecule type" value="Genomic_DNA"/>
</dbReference>
<dbReference type="OrthoDB" id="3265338at2"/>
<sequence>MLRGWINRAYLDRRDLDEEESDAFTAEIDFAWRMELVLSLRAGEPVVDRLLAPGTDEEVFKRLEIVVIEGRAPDLAAELERIGSTRPGPTGTGFLVAGAAVRAHFDPDGGQERFGELGGLGSGSAAEPDALQRLRFAVSQALLPPDEPGPDDERVDGVPPQLYSDDPAQRLWVMQSQFGGPAFMSAIGSLDEFREHLPVLIELYTRGIGDIDEEVLEASVIFARRIIYGFQRYELRADALQWARRVAEDLRNATSPRAVRARVLALHDVVREAERPEAVAAADEMWGLLEGNDADYAIVERALLKHTTLDWEEDQQRLIVATEQLVPLLMDAIEHDEYEQQDYPLLIRSQGLWLFHRYCDAEDWPNVARTARIFLDWPGGAEERELDGIGAVVLRTEHSLDAMDQQTALRMREAIDEARGRLAELGPTYLGLVEARGGLNAARDVRDEDLQRAVELYEEVLPRYLEAARAHLEVVPEAREKSLLPAAGHASELFLTCWRADNDATELPRRRSG</sequence>
<accession>A0A1Q2CQU2</accession>
<keyword evidence="2" id="KW-1185">Reference proteome</keyword>
<organism evidence="1 2">
    <name type="scientific">Tessaracoccus aquimaris</name>
    <dbReference type="NCBI Taxonomy" id="1332264"/>
    <lineage>
        <taxon>Bacteria</taxon>
        <taxon>Bacillati</taxon>
        <taxon>Actinomycetota</taxon>
        <taxon>Actinomycetes</taxon>
        <taxon>Propionibacteriales</taxon>
        <taxon>Propionibacteriaceae</taxon>
        <taxon>Tessaracoccus</taxon>
    </lineage>
</organism>
<evidence type="ECO:0000313" key="2">
    <source>
        <dbReference type="Proteomes" id="UP000188145"/>
    </source>
</evidence>
<evidence type="ECO:0000313" key="1">
    <source>
        <dbReference type="EMBL" id="AQP48474.1"/>
    </source>
</evidence>
<reference evidence="2" key="1">
    <citation type="submission" date="2017-02" db="EMBL/GenBank/DDBJ databases">
        <title>Tessaracoccus aquaemaris sp. nov., isolated from the intestine of a Korean rockfish, Sebastes schlegelii, in a marine aquaculture pond.</title>
        <authorList>
            <person name="Tak E.J."/>
            <person name="Bae J.-W."/>
        </authorList>
    </citation>
    <scope>NUCLEOTIDE SEQUENCE [LARGE SCALE GENOMIC DNA]</scope>
    <source>
        <strain evidence="2">NSG39</strain>
    </source>
</reference>
<dbReference type="AlphaFoldDB" id="A0A1Q2CQU2"/>
<dbReference type="Proteomes" id="UP000188145">
    <property type="component" value="Chromosome"/>
</dbReference>
<name>A0A1Q2CQU2_9ACTN</name>
<dbReference type="RefSeq" id="WP_145952884.1">
    <property type="nucleotide sequence ID" value="NZ_CP019606.1"/>
</dbReference>
<gene>
    <name evidence="1" type="ORF">BW730_14120</name>
</gene>
<proteinExistence type="predicted"/>
<dbReference type="KEGG" id="tes:BW730_14120"/>
<protein>
    <submittedName>
        <fullName evidence="1">Uncharacterized protein</fullName>
    </submittedName>
</protein>